<dbReference type="Proteomes" id="UP000037069">
    <property type="component" value="Unassembled WGS sequence"/>
</dbReference>
<accession>A0A0L0C163</accession>
<dbReference type="EMBL" id="JRES01001143">
    <property type="protein sequence ID" value="KNC25194.1"/>
    <property type="molecule type" value="Genomic_DNA"/>
</dbReference>
<keyword evidence="2" id="KW-0472">Membrane</keyword>
<gene>
    <name evidence="3" type="ORF">FF38_08227</name>
</gene>
<evidence type="ECO:0000313" key="4">
    <source>
        <dbReference type="Proteomes" id="UP000037069"/>
    </source>
</evidence>
<dbReference type="AlphaFoldDB" id="A0A0L0C163"/>
<keyword evidence="4" id="KW-1185">Reference proteome</keyword>
<evidence type="ECO:0000256" key="1">
    <source>
        <dbReference type="SAM" id="MobiDB-lite"/>
    </source>
</evidence>
<dbReference type="OrthoDB" id="8018571at2759"/>
<sequence length="145" mass="16807">MNFTRNKMILYMLIIATGIDFILPWPVFPNKADTKVELVPAGHVPQETRFSRQVVQPTWLNIGQEAPTDPTVYVNPRALEEAEEIRRTIQKAVEEDTYAVPDQPGDPNLPNQTPPPSMPALPNWYENMQKLWQNWSQNLFRGFRF</sequence>
<comment type="caution">
    <text evidence="3">The sequence shown here is derived from an EMBL/GenBank/DDBJ whole genome shotgun (WGS) entry which is preliminary data.</text>
</comment>
<feature type="transmembrane region" description="Helical" evidence="2">
    <location>
        <begin position="9"/>
        <end position="28"/>
    </location>
</feature>
<proteinExistence type="predicted"/>
<keyword evidence="2" id="KW-1133">Transmembrane helix</keyword>
<feature type="region of interest" description="Disordered" evidence="1">
    <location>
        <begin position="95"/>
        <end position="118"/>
    </location>
</feature>
<protein>
    <submittedName>
        <fullName evidence="3">Uncharacterized protein</fullName>
    </submittedName>
</protein>
<organism evidence="3 4">
    <name type="scientific">Lucilia cuprina</name>
    <name type="common">Green bottle fly</name>
    <name type="synonym">Australian sheep blowfly</name>
    <dbReference type="NCBI Taxonomy" id="7375"/>
    <lineage>
        <taxon>Eukaryota</taxon>
        <taxon>Metazoa</taxon>
        <taxon>Ecdysozoa</taxon>
        <taxon>Arthropoda</taxon>
        <taxon>Hexapoda</taxon>
        <taxon>Insecta</taxon>
        <taxon>Pterygota</taxon>
        <taxon>Neoptera</taxon>
        <taxon>Endopterygota</taxon>
        <taxon>Diptera</taxon>
        <taxon>Brachycera</taxon>
        <taxon>Muscomorpha</taxon>
        <taxon>Oestroidea</taxon>
        <taxon>Calliphoridae</taxon>
        <taxon>Luciliinae</taxon>
        <taxon>Lucilia</taxon>
    </lineage>
</organism>
<name>A0A0L0C163_LUCCU</name>
<evidence type="ECO:0000313" key="3">
    <source>
        <dbReference type="EMBL" id="KNC25194.1"/>
    </source>
</evidence>
<keyword evidence="2" id="KW-0812">Transmembrane</keyword>
<reference evidence="3 4" key="1">
    <citation type="journal article" date="2015" name="Nat. Commun.">
        <title>Lucilia cuprina genome unlocks parasitic fly biology to underpin future interventions.</title>
        <authorList>
            <person name="Anstead C.A."/>
            <person name="Korhonen P.K."/>
            <person name="Young N.D."/>
            <person name="Hall R.S."/>
            <person name="Jex A.R."/>
            <person name="Murali S.C."/>
            <person name="Hughes D.S."/>
            <person name="Lee S.F."/>
            <person name="Perry T."/>
            <person name="Stroehlein A.J."/>
            <person name="Ansell B.R."/>
            <person name="Breugelmans B."/>
            <person name="Hofmann A."/>
            <person name="Qu J."/>
            <person name="Dugan S."/>
            <person name="Lee S.L."/>
            <person name="Chao H."/>
            <person name="Dinh H."/>
            <person name="Han Y."/>
            <person name="Doddapaneni H.V."/>
            <person name="Worley K.C."/>
            <person name="Muzny D.M."/>
            <person name="Ioannidis P."/>
            <person name="Waterhouse R.M."/>
            <person name="Zdobnov E.M."/>
            <person name="James P.J."/>
            <person name="Bagnall N.H."/>
            <person name="Kotze A.C."/>
            <person name="Gibbs R.A."/>
            <person name="Richards S."/>
            <person name="Batterham P."/>
            <person name="Gasser R.B."/>
        </authorList>
    </citation>
    <scope>NUCLEOTIDE SEQUENCE [LARGE SCALE GENOMIC DNA]</scope>
    <source>
        <strain evidence="3 4">LS</strain>
        <tissue evidence="3">Full body</tissue>
    </source>
</reference>
<evidence type="ECO:0000256" key="2">
    <source>
        <dbReference type="SAM" id="Phobius"/>
    </source>
</evidence>